<organism evidence="2 3">
    <name type="scientific">Algoriphagus faecimaris</name>
    <dbReference type="NCBI Taxonomy" id="686796"/>
    <lineage>
        <taxon>Bacteria</taxon>
        <taxon>Pseudomonadati</taxon>
        <taxon>Bacteroidota</taxon>
        <taxon>Cytophagia</taxon>
        <taxon>Cytophagales</taxon>
        <taxon>Cyclobacteriaceae</taxon>
        <taxon>Algoriphagus</taxon>
    </lineage>
</organism>
<dbReference type="STRING" id="686796.SAMN04488104_1001145"/>
<keyword evidence="3" id="KW-1185">Reference proteome</keyword>
<dbReference type="Pfam" id="PF18480">
    <property type="entry name" value="DUF5615"/>
    <property type="match status" value="1"/>
</dbReference>
<evidence type="ECO:0000313" key="3">
    <source>
        <dbReference type="Proteomes" id="UP000199060"/>
    </source>
</evidence>
<sequence>MKFLCDVHIPFKLVSFFQDLGYESVHVNSILEGSSTKDSEIAKFADEGNYILISKDADFKISFLLKRKPKKLVKINLGNISNKALIEIFKIRIDQLLKLDSKPTFLLEIGSRNDSFIA</sequence>
<dbReference type="RefSeq" id="WP_087937596.1">
    <property type="nucleotide sequence ID" value="NZ_FNAC01000001.1"/>
</dbReference>
<dbReference type="InterPro" id="IPR041049">
    <property type="entry name" value="DUF5615"/>
</dbReference>
<dbReference type="AlphaFoldDB" id="A0A1G6MFZ0"/>
<protein>
    <submittedName>
        <fullName evidence="2">Predicted nuclease, contains PIN domain, potential toxin-antitoxin system component</fullName>
    </submittedName>
</protein>
<evidence type="ECO:0000259" key="1">
    <source>
        <dbReference type="Pfam" id="PF18480"/>
    </source>
</evidence>
<evidence type="ECO:0000313" key="2">
    <source>
        <dbReference type="EMBL" id="SDC53865.1"/>
    </source>
</evidence>
<reference evidence="3" key="1">
    <citation type="submission" date="2016-10" db="EMBL/GenBank/DDBJ databases">
        <authorList>
            <person name="Varghese N."/>
            <person name="Submissions S."/>
        </authorList>
    </citation>
    <scope>NUCLEOTIDE SEQUENCE [LARGE SCALE GENOMIC DNA]</scope>
    <source>
        <strain evidence="3">DSM 23095</strain>
    </source>
</reference>
<dbReference type="Proteomes" id="UP000199060">
    <property type="component" value="Unassembled WGS sequence"/>
</dbReference>
<accession>A0A1G6MFZ0</accession>
<name>A0A1G6MFZ0_9BACT</name>
<proteinExistence type="predicted"/>
<feature type="domain" description="DUF5615" evidence="1">
    <location>
        <begin position="1"/>
        <end position="101"/>
    </location>
</feature>
<gene>
    <name evidence="2" type="ORF">SAMN04488104_1001145</name>
</gene>
<dbReference type="EMBL" id="FNAC01000001">
    <property type="protein sequence ID" value="SDC53865.1"/>
    <property type="molecule type" value="Genomic_DNA"/>
</dbReference>